<evidence type="ECO:0000259" key="7">
    <source>
        <dbReference type="Pfam" id="PF02771"/>
    </source>
</evidence>
<evidence type="ECO:0000256" key="3">
    <source>
        <dbReference type="ARBA" id="ARBA00022630"/>
    </source>
</evidence>
<dbReference type="InterPro" id="IPR009100">
    <property type="entry name" value="AcylCoA_DH/oxidase_NM_dom_sf"/>
</dbReference>
<name>A0ABM7TXV4_9BURK</name>
<evidence type="ECO:0000259" key="5">
    <source>
        <dbReference type="Pfam" id="PF00441"/>
    </source>
</evidence>
<comment type="cofactor">
    <cofactor evidence="1">
        <name>FAD</name>
        <dbReference type="ChEBI" id="CHEBI:57692"/>
    </cofactor>
</comment>
<keyword evidence="9" id="KW-1185">Reference proteome</keyword>
<dbReference type="InterPro" id="IPR006089">
    <property type="entry name" value="Acyl-CoA_DH_CS"/>
</dbReference>
<accession>A0ABM7TXV4</accession>
<dbReference type="PANTHER" id="PTHR43884">
    <property type="entry name" value="ACYL-COA DEHYDROGENASE"/>
    <property type="match status" value="1"/>
</dbReference>
<comment type="similarity">
    <text evidence="2">Belongs to the acyl-CoA dehydrogenase family.</text>
</comment>
<dbReference type="InterPro" id="IPR006091">
    <property type="entry name" value="Acyl-CoA_Oxase/DH_mid-dom"/>
</dbReference>
<dbReference type="InterPro" id="IPR013786">
    <property type="entry name" value="AcylCoA_DH/ox_N"/>
</dbReference>
<dbReference type="Gene3D" id="2.40.110.10">
    <property type="entry name" value="Butyryl-CoA Dehydrogenase, subunit A, domain 2"/>
    <property type="match status" value="1"/>
</dbReference>
<dbReference type="SUPFAM" id="SSF56645">
    <property type="entry name" value="Acyl-CoA dehydrogenase NM domain-like"/>
    <property type="match status" value="1"/>
</dbReference>
<sequence length="380" mass="41794">MKFSEEQEMLRDMVRRVADEQVRPLVAGMEETREFPDALVEIFGDLGLLQMWVPDEYGGPGGDLTSVCIAKEEIGKVSLAASTLCANNSIGLILPLLHFGTDAQKARYLPEAAKGRTISSVAITEPEAGSDVSAIRTTARRDGSSYVINGQKSWITWAAQAHYMLVFARTSEGRGHEGISVFLVDTKTTGLTVGRKEVKMGRHGSPTYQVFFENMRVDADCLLGEEGNGFKACMKILDLNRPSVAASSLGLAQAALDESVRYARDRRQFGKRIGDFQAIQFKLADMAMKIEAARTLLYTSTQEIDAGDTSRLTLLSSMAKCFVTDVAMEAALEAVQVHGSYGYSTEYPVERFMRDAKLNQILEGTNEIHRLIIARQLLGK</sequence>
<dbReference type="PROSITE" id="PS00072">
    <property type="entry name" value="ACYL_COA_DH_1"/>
    <property type="match status" value="1"/>
</dbReference>
<organism evidence="8 9">
    <name type="scientific">Paraburkholderia terrae</name>
    <dbReference type="NCBI Taxonomy" id="311230"/>
    <lineage>
        <taxon>Bacteria</taxon>
        <taxon>Pseudomonadati</taxon>
        <taxon>Pseudomonadota</taxon>
        <taxon>Betaproteobacteria</taxon>
        <taxon>Burkholderiales</taxon>
        <taxon>Burkholderiaceae</taxon>
        <taxon>Paraburkholderia</taxon>
    </lineage>
</organism>
<dbReference type="InterPro" id="IPR009075">
    <property type="entry name" value="AcylCo_DH/oxidase_C"/>
</dbReference>
<dbReference type="Pfam" id="PF02770">
    <property type="entry name" value="Acyl-CoA_dh_M"/>
    <property type="match status" value="1"/>
</dbReference>
<dbReference type="EMBL" id="AP024957">
    <property type="protein sequence ID" value="BCZ83928.1"/>
    <property type="molecule type" value="Genomic_DNA"/>
</dbReference>
<reference evidence="8 9" key="1">
    <citation type="journal article" date="2022" name="Front. Microbiol.">
        <title>Identification and characterization of a novel class of self-sufficient cytochrome P450 hydroxylase involved in cyclohexanecarboxylate degradation in Paraburkholderia terrae strain KU-64.</title>
        <authorList>
            <person name="Yamamoto T."/>
            <person name="Hasegawa Y."/>
            <person name="Iwaki H."/>
        </authorList>
    </citation>
    <scope>NUCLEOTIDE SEQUENCE [LARGE SCALE GENOMIC DNA]</scope>
    <source>
        <strain evidence="8 9">KU-64</strain>
    </source>
</reference>
<dbReference type="PANTHER" id="PTHR43884:SF12">
    <property type="entry name" value="ISOVALERYL-COA DEHYDROGENASE, MITOCHONDRIAL-RELATED"/>
    <property type="match status" value="1"/>
</dbReference>
<evidence type="ECO:0000313" key="8">
    <source>
        <dbReference type="EMBL" id="BCZ83928.1"/>
    </source>
</evidence>
<protein>
    <submittedName>
        <fullName evidence="8">Acyl-CoA dehydrogenase FadE</fullName>
    </submittedName>
</protein>
<dbReference type="Pfam" id="PF00441">
    <property type="entry name" value="Acyl-CoA_dh_1"/>
    <property type="match status" value="1"/>
</dbReference>
<dbReference type="InterPro" id="IPR036250">
    <property type="entry name" value="AcylCo_DH-like_C"/>
</dbReference>
<evidence type="ECO:0000256" key="2">
    <source>
        <dbReference type="ARBA" id="ARBA00009347"/>
    </source>
</evidence>
<dbReference type="Gene3D" id="1.20.140.10">
    <property type="entry name" value="Butyryl-CoA Dehydrogenase, subunit A, domain 3"/>
    <property type="match status" value="1"/>
</dbReference>
<feature type="domain" description="Acyl-CoA dehydrogenase/oxidase C-terminal" evidence="5">
    <location>
        <begin position="227"/>
        <end position="378"/>
    </location>
</feature>
<dbReference type="Proteomes" id="UP001319874">
    <property type="component" value="Chromosome 3"/>
</dbReference>
<feature type="domain" description="Acyl-CoA dehydrogenase/oxidase N-terminal" evidence="7">
    <location>
        <begin position="4"/>
        <end position="115"/>
    </location>
</feature>
<keyword evidence="4" id="KW-0274">FAD</keyword>
<dbReference type="SUPFAM" id="SSF47203">
    <property type="entry name" value="Acyl-CoA dehydrogenase C-terminal domain-like"/>
    <property type="match status" value="1"/>
</dbReference>
<dbReference type="Gene3D" id="1.10.540.10">
    <property type="entry name" value="Acyl-CoA dehydrogenase/oxidase, N-terminal domain"/>
    <property type="match status" value="1"/>
</dbReference>
<evidence type="ECO:0000256" key="1">
    <source>
        <dbReference type="ARBA" id="ARBA00001974"/>
    </source>
</evidence>
<dbReference type="RefSeq" id="WP_229515820.1">
    <property type="nucleotide sequence ID" value="NZ_AP024957.1"/>
</dbReference>
<keyword evidence="3" id="KW-0285">Flavoprotein</keyword>
<proteinExistence type="inferred from homology"/>
<dbReference type="InterPro" id="IPR037069">
    <property type="entry name" value="AcylCoA_DH/ox_N_sf"/>
</dbReference>
<dbReference type="PIRSF" id="PIRSF016578">
    <property type="entry name" value="HsaA"/>
    <property type="match status" value="1"/>
</dbReference>
<evidence type="ECO:0000256" key="4">
    <source>
        <dbReference type="ARBA" id="ARBA00022827"/>
    </source>
</evidence>
<dbReference type="PROSITE" id="PS00073">
    <property type="entry name" value="ACYL_COA_DH_2"/>
    <property type="match status" value="1"/>
</dbReference>
<gene>
    <name evidence="8" type="ORF">PTKU64_76030</name>
</gene>
<dbReference type="InterPro" id="IPR046373">
    <property type="entry name" value="Acyl-CoA_Oxase/DH_mid-dom_sf"/>
</dbReference>
<feature type="domain" description="Acyl-CoA oxidase/dehydrogenase middle" evidence="6">
    <location>
        <begin position="121"/>
        <end position="215"/>
    </location>
</feature>
<evidence type="ECO:0000313" key="9">
    <source>
        <dbReference type="Proteomes" id="UP001319874"/>
    </source>
</evidence>
<evidence type="ECO:0000259" key="6">
    <source>
        <dbReference type="Pfam" id="PF02770"/>
    </source>
</evidence>
<dbReference type="Pfam" id="PF02771">
    <property type="entry name" value="Acyl-CoA_dh_N"/>
    <property type="match status" value="1"/>
</dbReference>